<dbReference type="Proteomes" id="UP000279833">
    <property type="component" value="Unassembled WGS sequence"/>
</dbReference>
<dbReference type="WBParaSite" id="SCUD_0000258401-mRNA-1">
    <property type="protein sequence ID" value="SCUD_0000258401-mRNA-1"/>
    <property type="gene ID" value="SCUD_0000258401"/>
</dbReference>
<organism evidence="3">
    <name type="scientific">Schistosoma curassoni</name>
    <dbReference type="NCBI Taxonomy" id="6186"/>
    <lineage>
        <taxon>Eukaryota</taxon>
        <taxon>Metazoa</taxon>
        <taxon>Spiralia</taxon>
        <taxon>Lophotrochozoa</taxon>
        <taxon>Platyhelminthes</taxon>
        <taxon>Trematoda</taxon>
        <taxon>Digenea</taxon>
        <taxon>Strigeidida</taxon>
        <taxon>Schistosomatoidea</taxon>
        <taxon>Schistosomatidae</taxon>
        <taxon>Schistosoma</taxon>
    </lineage>
</organism>
<keyword evidence="2" id="KW-1185">Reference proteome</keyword>
<proteinExistence type="predicted"/>
<dbReference type="AlphaFoldDB" id="A0A183JIR0"/>
<evidence type="ECO:0000313" key="2">
    <source>
        <dbReference type="Proteomes" id="UP000279833"/>
    </source>
</evidence>
<accession>A0A183JIR0</accession>
<protein>
    <submittedName>
        <fullName evidence="1 3">Uncharacterized protein</fullName>
    </submittedName>
</protein>
<reference evidence="1 2" key="2">
    <citation type="submission" date="2018-11" db="EMBL/GenBank/DDBJ databases">
        <authorList>
            <consortium name="Pathogen Informatics"/>
        </authorList>
    </citation>
    <scope>NUCLEOTIDE SEQUENCE [LARGE SCALE GENOMIC DNA]</scope>
    <source>
        <strain evidence="1">Dakar</strain>
        <strain evidence="2">Dakar, Senegal</strain>
    </source>
</reference>
<evidence type="ECO:0000313" key="3">
    <source>
        <dbReference type="WBParaSite" id="SCUD_0000258401-mRNA-1"/>
    </source>
</evidence>
<name>A0A183JIR0_9TREM</name>
<sequence>MVCRDGSHIYDETFYKAEEHMLNESNHDKKSDAVLIDADFSDGLLLFNDILNKFEENSSEESNADVISNIICPHNALVS</sequence>
<evidence type="ECO:0000313" key="1">
    <source>
        <dbReference type="EMBL" id="VDO75577.1"/>
    </source>
</evidence>
<reference evidence="3" key="1">
    <citation type="submission" date="2016-06" db="UniProtKB">
        <authorList>
            <consortium name="WormBaseParasite"/>
        </authorList>
    </citation>
    <scope>IDENTIFICATION</scope>
</reference>
<gene>
    <name evidence="1" type="ORF">SCUD_LOCUS2585</name>
</gene>
<dbReference type="EMBL" id="UZAK01002560">
    <property type="protein sequence ID" value="VDO75577.1"/>
    <property type="molecule type" value="Genomic_DNA"/>
</dbReference>